<dbReference type="PROSITE" id="PS51183">
    <property type="entry name" value="JMJN"/>
    <property type="match status" value="1"/>
</dbReference>
<dbReference type="Pfam" id="PF13831">
    <property type="entry name" value="PHD_2"/>
    <property type="match status" value="1"/>
</dbReference>
<reference evidence="21" key="3">
    <citation type="submission" date="2025-09" db="UniProtKB">
        <authorList>
            <consortium name="Ensembl"/>
        </authorList>
    </citation>
    <scope>IDENTIFICATION</scope>
</reference>
<dbReference type="Gene3D" id="3.30.40.10">
    <property type="entry name" value="Zinc/RING finger domain, C3HC4 (zinc finger)"/>
    <property type="match status" value="2"/>
</dbReference>
<dbReference type="InterPro" id="IPR001965">
    <property type="entry name" value="Znf_PHD"/>
</dbReference>
<dbReference type="Gene3D" id="2.30.30.140">
    <property type="match status" value="1"/>
</dbReference>
<evidence type="ECO:0000256" key="11">
    <source>
        <dbReference type="ARBA" id="ARBA00023002"/>
    </source>
</evidence>
<dbReference type="Pfam" id="PF02375">
    <property type="entry name" value="JmjN"/>
    <property type="match status" value="1"/>
</dbReference>
<dbReference type="InterPro" id="IPR047479">
    <property type="entry name" value="Tudor_KDM4A_rpt1"/>
</dbReference>
<evidence type="ECO:0000256" key="17">
    <source>
        <dbReference type="SAM" id="MobiDB-lite"/>
    </source>
</evidence>
<dbReference type="CDD" id="cd15713">
    <property type="entry name" value="ePHD_JMJD2A"/>
    <property type="match status" value="1"/>
</dbReference>
<dbReference type="SMART" id="SM00545">
    <property type="entry name" value="JmjN"/>
    <property type="match status" value="1"/>
</dbReference>
<dbReference type="GO" id="GO:0005634">
    <property type="term" value="C:nucleus"/>
    <property type="evidence" value="ECO:0007669"/>
    <property type="project" value="UniProtKB-SubCell"/>
</dbReference>
<dbReference type="Pfam" id="PF02373">
    <property type="entry name" value="JmjC"/>
    <property type="match status" value="2"/>
</dbReference>
<dbReference type="GeneTree" id="ENSGT00940000159643"/>
<dbReference type="InterPro" id="IPR047482">
    <property type="entry name" value="JMJD2A_ePHD"/>
</dbReference>
<dbReference type="AlphaFoldDB" id="A0A674GPK5"/>
<dbReference type="InterPro" id="IPR011011">
    <property type="entry name" value="Znf_FYVE_PHD"/>
</dbReference>
<dbReference type="InterPro" id="IPR013083">
    <property type="entry name" value="Znf_RING/FYVE/PHD"/>
</dbReference>
<dbReference type="InterPro" id="IPR047481">
    <property type="entry name" value="Tudor_KDM4A_rpt2"/>
</dbReference>
<dbReference type="GO" id="GO:0010468">
    <property type="term" value="P:regulation of gene expression"/>
    <property type="evidence" value="ECO:0007669"/>
    <property type="project" value="TreeGrafter"/>
</dbReference>
<sequence>MASELESLNPGQRIMTFRPTMEEFRDFSRYIAYVESQGAHRAGLAKIVPPKEWKPRQCYDDIDELVIPAPIQQVVTGQSGLFTQYNIQKKAMTVREFRRIANSDKYCTPRYTDFEDLERKYWKNLTFNAPIYGADVNGTLYDKHVDAWNIGRLNTILDIVENESGITIEGVNTPYLYFGMWKTSFAWHTEDMDLYSINYLHFGEPKSCKMTLISPSILKKYGIPFDKVTQEAGEFMITFPYSYHAGFNHGFNCAESTNFATLRWIEYGKQSVLCSCRKDMVKISMDVFVRKYQPDRYKLWKAGKDVTVIDHALPTPEAAEFLKGDLMQKVKSGKQCAEEMETEEMCKEEVDGDETKSIPKHRIGTKRHRVCLEVPQEVSESEAFPKEELSSTQYEADMAEPRERPTSEFGQQGEERIKIPDRVDSARFEELKPVKPEVEEQEAAALDLSISHASNSTSVLPASKQSAASSIQSSSPSYSSDSESSDLLAKRTLPGPAGVFTVHSYAKGDASGSDSEQTSGKKASSSVNEQELTEVGKEHVSSMKESKKSKGRRQPLSKLPRHHPLLVKDCISDDEASEQLTPEEEAEETEAWAKPLSQLWQNRPPNFEAEKEYNRTMAQQPPYCAVCMLFQAYQAECEGSSQNSGVTPAAADGKIRTKPLIPEMCFTATGCSTDLNLSTPYLEEDGTSVLITCKNCHVCVHASCYGVSPDKATEDWMCSRCTENALEEDCCLCSLRGGALQRANDDKWVHVMCAVAVLEAKFVNIAERSPVDVGKIPLQRFRLKCIFCKKRRKRIAGCCVQCSHGRCPTSFHVSCAQAAGVMMQPDDWPFVVFITCFRHKTPSQAERAKAALQDLSPGQIVISKHKNGRFYQCEVVSLAKETFYEVNFDDGSFSDNLYPEDIVSRDCLQLGPPAEGEVVQVRWTDGQVYGAKFVASHAIQMYQVEFEDGSQLMVKRDDVYTLEEELPKRVKSRLSIASDMRFTEIFEEKEVSQERKRQRVINSRYREDYIEPALYRAIME</sequence>
<evidence type="ECO:0000259" key="20">
    <source>
        <dbReference type="PROSITE" id="PS51805"/>
    </source>
</evidence>
<dbReference type="InterPro" id="IPR003349">
    <property type="entry name" value="JmjN"/>
</dbReference>
<evidence type="ECO:0000256" key="4">
    <source>
        <dbReference type="ARBA" id="ARBA00012900"/>
    </source>
</evidence>
<evidence type="ECO:0000256" key="8">
    <source>
        <dbReference type="ARBA" id="ARBA00022833"/>
    </source>
</evidence>
<evidence type="ECO:0000259" key="18">
    <source>
        <dbReference type="PROSITE" id="PS51183"/>
    </source>
</evidence>
<dbReference type="PANTHER" id="PTHR10694:SF119">
    <property type="entry name" value="LYSINE-SPECIFIC DEMETHYLASE 4A"/>
    <property type="match status" value="1"/>
</dbReference>
<feature type="domain" description="JmjC" evidence="19">
    <location>
        <begin position="142"/>
        <end position="276"/>
    </location>
</feature>
<keyword evidence="12" id="KW-0408">Iron</keyword>
<dbReference type="SMART" id="SM00333">
    <property type="entry name" value="TUDOR"/>
    <property type="match status" value="2"/>
</dbReference>
<evidence type="ECO:0000256" key="1">
    <source>
        <dbReference type="ARBA" id="ARBA00001954"/>
    </source>
</evidence>
<evidence type="ECO:0000256" key="7">
    <source>
        <dbReference type="ARBA" id="ARBA00022771"/>
    </source>
</evidence>
<gene>
    <name evidence="21" type="primary">KDM4A</name>
</gene>
<dbReference type="GO" id="GO:0051864">
    <property type="term" value="F:histone H3K36 demethylase activity"/>
    <property type="evidence" value="ECO:0007669"/>
    <property type="project" value="TreeGrafter"/>
</dbReference>
<keyword evidence="11" id="KW-0560">Oxidoreductase</keyword>
<dbReference type="InterPro" id="IPR003347">
    <property type="entry name" value="JmjC_dom"/>
</dbReference>
<dbReference type="InterPro" id="IPR034732">
    <property type="entry name" value="EPHD"/>
</dbReference>
<dbReference type="CDD" id="cd20466">
    <property type="entry name" value="Tudor_JMJD2A_rpt2"/>
    <property type="match status" value="1"/>
</dbReference>
<keyword evidence="8" id="KW-0862">Zinc</keyword>
<evidence type="ECO:0000256" key="12">
    <source>
        <dbReference type="ARBA" id="ARBA00023004"/>
    </source>
</evidence>
<feature type="region of interest" description="Disordered" evidence="17">
    <location>
        <begin position="455"/>
        <end position="597"/>
    </location>
</feature>
<dbReference type="PROSITE" id="PS51184">
    <property type="entry name" value="JMJC"/>
    <property type="match status" value="1"/>
</dbReference>
<dbReference type="Gene3D" id="2.60.120.650">
    <property type="entry name" value="Cupin"/>
    <property type="match status" value="2"/>
</dbReference>
<protein>
    <recommendedName>
        <fullName evidence="4">[histone H3]-trimethyl-L-lysine(9) demethylase</fullName>
        <ecNumber evidence="4">1.14.11.66</ecNumber>
    </recommendedName>
</protein>
<dbReference type="GO" id="GO:0008270">
    <property type="term" value="F:zinc ion binding"/>
    <property type="evidence" value="ECO:0007669"/>
    <property type="project" value="UniProtKB-KW"/>
</dbReference>
<dbReference type="Proteomes" id="UP000007754">
    <property type="component" value="Chromosome 8"/>
</dbReference>
<reference evidence="21" key="2">
    <citation type="submission" date="2025-08" db="UniProtKB">
        <authorList>
            <consortium name="Ensembl"/>
        </authorList>
    </citation>
    <scope>IDENTIFICATION</scope>
</reference>
<feature type="compositionally biased region" description="Low complexity" evidence="17">
    <location>
        <begin position="462"/>
        <end position="482"/>
    </location>
</feature>
<evidence type="ECO:0000256" key="13">
    <source>
        <dbReference type="ARBA" id="ARBA00023015"/>
    </source>
</evidence>
<keyword evidence="22" id="KW-1185">Reference proteome</keyword>
<feature type="domain" description="PHD-type" evidence="20">
    <location>
        <begin position="727"/>
        <end position="840"/>
    </location>
</feature>
<keyword evidence="7" id="KW-0863">Zinc-finger</keyword>
<dbReference type="FunFam" id="3.30.40.10:FF:000236">
    <property type="entry name" value="Lysine-specific demethylase 4A"/>
    <property type="match status" value="1"/>
</dbReference>
<feature type="compositionally biased region" description="Basic residues" evidence="17">
    <location>
        <begin position="549"/>
        <end position="565"/>
    </location>
</feature>
<evidence type="ECO:0000256" key="6">
    <source>
        <dbReference type="ARBA" id="ARBA00022737"/>
    </source>
</evidence>
<feature type="compositionally biased region" description="Basic and acidic residues" evidence="17">
    <location>
        <begin position="413"/>
        <end position="424"/>
    </location>
</feature>
<evidence type="ECO:0000256" key="15">
    <source>
        <dbReference type="ARBA" id="ARBA00023242"/>
    </source>
</evidence>
<dbReference type="SUPFAM" id="SSF57903">
    <property type="entry name" value="FYVE/PHD zinc finger"/>
    <property type="match status" value="1"/>
</dbReference>
<dbReference type="EC" id="1.14.11.66" evidence="4"/>
<dbReference type="CDD" id="cd20463">
    <property type="entry name" value="Tudor_JMJD2A_rpt1"/>
    <property type="match status" value="1"/>
</dbReference>
<comment type="similarity">
    <text evidence="3">Belongs to the JHDM3 histone demethylase family.</text>
</comment>
<keyword evidence="10" id="KW-0223">Dioxygenase</keyword>
<feature type="region of interest" description="Disordered" evidence="17">
    <location>
        <begin position="376"/>
        <end position="424"/>
    </location>
</feature>
<feature type="compositionally biased region" description="Polar residues" evidence="17">
    <location>
        <begin position="512"/>
        <end position="530"/>
    </location>
</feature>
<evidence type="ECO:0000256" key="2">
    <source>
        <dbReference type="ARBA" id="ARBA00004123"/>
    </source>
</evidence>
<reference evidence="21 22" key="1">
    <citation type="journal article" date="2010" name="Nature">
        <title>The genome of a songbird.</title>
        <authorList>
            <person name="Warren W.C."/>
            <person name="Clayton D.F."/>
            <person name="Ellegren H."/>
            <person name="Arnold A.P."/>
            <person name="Hillier L.W."/>
            <person name="Kunstner A."/>
            <person name="Searle S."/>
            <person name="White S."/>
            <person name="Vilella A.J."/>
            <person name="Fairley S."/>
            <person name="Heger A."/>
            <person name="Kong L."/>
            <person name="Ponting C.P."/>
            <person name="Jarvis E.D."/>
            <person name="Mello C.V."/>
            <person name="Minx P."/>
            <person name="Lovell P."/>
            <person name="Velho T.A."/>
            <person name="Ferris M."/>
            <person name="Balakrishnan C.N."/>
            <person name="Sinha S."/>
            <person name="Blatti C."/>
            <person name="London S.E."/>
            <person name="Li Y."/>
            <person name="Lin Y.C."/>
            <person name="George J."/>
            <person name="Sweedler J."/>
            <person name="Southey B."/>
            <person name="Gunaratne P."/>
            <person name="Watson M."/>
            <person name="Nam K."/>
            <person name="Backstrom N."/>
            <person name="Smeds L."/>
            <person name="Nabholz B."/>
            <person name="Itoh Y."/>
            <person name="Whitney O."/>
            <person name="Pfenning A.R."/>
            <person name="Howard J."/>
            <person name="Volker M."/>
            <person name="Skinner B.M."/>
            <person name="Griffin D.K."/>
            <person name="Ye L."/>
            <person name="McLaren W.M."/>
            <person name="Flicek P."/>
            <person name="Quesada V."/>
            <person name="Velasco G."/>
            <person name="Lopez-Otin C."/>
            <person name="Puente X.S."/>
            <person name="Olender T."/>
            <person name="Lancet D."/>
            <person name="Smit A.F."/>
            <person name="Hubley R."/>
            <person name="Konkel M.K."/>
            <person name="Walker J.A."/>
            <person name="Batzer M.A."/>
            <person name="Gu W."/>
            <person name="Pollock D.D."/>
            <person name="Chen L."/>
            <person name="Cheng Z."/>
            <person name="Eichler E.E."/>
            <person name="Stapley J."/>
            <person name="Slate J."/>
            <person name="Ekblom R."/>
            <person name="Birkhead T."/>
            <person name="Burke T."/>
            <person name="Burt D."/>
            <person name="Scharff C."/>
            <person name="Adam I."/>
            <person name="Richard H."/>
            <person name="Sultan M."/>
            <person name="Soldatov A."/>
            <person name="Lehrach H."/>
            <person name="Edwards S.V."/>
            <person name="Yang S.P."/>
            <person name="Li X."/>
            <person name="Graves T."/>
            <person name="Fulton L."/>
            <person name="Nelson J."/>
            <person name="Chinwalla A."/>
            <person name="Hou S."/>
            <person name="Mardis E.R."/>
            <person name="Wilson R.K."/>
        </authorList>
    </citation>
    <scope>NUCLEOTIDE SEQUENCE [LARGE SCALE GENOMIC DNA]</scope>
</reference>
<dbReference type="GO" id="GO:0140684">
    <property type="term" value="F:histone H3K9me2/H3K9me3 demethylase activity"/>
    <property type="evidence" value="ECO:0007669"/>
    <property type="project" value="UniProtKB-EC"/>
</dbReference>
<dbReference type="FunFam" id="2.60.120.650:FF:000071">
    <property type="entry name" value="Lysine (K)-specific demethylase 4B"/>
    <property type="match status" value="1"/>
</dbReference>
<keyword evidence="13" id="KW-0805">Transcription regulation</keyword>
<evidence type="ECO:0000256" key="14">
    <source>
        <dbReference type="ARBA" id="ARBA00023163"/>
    </source>
</evidence>
<evidence type="ECO:0000259" key="19">
    <source>
        <dbReference type="PROSITE" id="PS51184"/>
    </source>
</evidence>
<evidence type="ECO:0000256" key="16">
    <source>
        <dbReference type="ARBA" id="ARBA00049349"/>
    </source>
</evidence>
<feature type="domain" description="JmjN" evidence="18">
    <location>
        <begin position="14"/>
        <end position="56"/>
    </location>
</feature>
<dbReference type="InterPro" id="IPR019787">
    <property type="entry name" value="Znf_PHD-finger"/>
</dbReference>
<accession>A0A674GPK5</accession>
<keyword evidence="5" id="KW-0479">Metal-binding</keyword>
<organism evidence="21 22">
    <name type="scientific">Taeniopygia guttata</name>
    <name type="common">Zebra finch</name>
    <name type="synonym">Poephila guttata</name>
    <dbReference type="NCBI Taxonomy" id="59729"/>
    <lineage>
        <taxon>Eukaryota</taxon>
        <taxon>Metazoa</taxon>
        <taxon>Chordata</taxon>
        <taxon>Craniata</taxon>
        <taxon>Vertebrata</taxon>
        <taxon>Euteleostomi</taxon>
        <taxon>Archelosauria</taxon>
        <taxon>Archosauria</taxon>
        <taxon>Dinosauria</taxon>
        <taxon>Saurischia</taxon>
        <taxon>Theropoda</taxon>
        <taxon>Coelurosauria</taxon>
        <taxon>Aves</taxon>
        <taxon>Neognathae</taxon>
        <taxon>Neoaves</taxon>
        <taxon>Telluraves</taxon>
        <taxon>Australaves</taxon>
        <taxon>Passeriformes</taxon>
        <taxon>Passeroidea</taxon>
        <taxon>Estrildidae</taxon>
        <taxon>Estrildinae</taxon>
        <taxon>Taeniopygia</taxon>
    </lineage>
</organism>
<evidence type="ECO:0000256" key="9">
    <source>
        <dbReference type="ARBA" id="ARBA00022853"/>
    </source>
</evidence>
<dbReference type="InterPro" id="IPR040477">
    <property type="entry name" value="KDM4-like_Tudor"/>
</dbReference>
<evidence type="ECO:0000256" key="5">
    <source>
        <dbReference type="ARBA" id="ARBA00022723"/>
    </source>
</evidence>
<keyword evidence="9" id="KW-0156">Chromatin regulator</keyword>
<comment type="catalytic activity">
    <reaction evidence="16">
        <text>N(6),N(6),N(6)-trimethyl-L-lysyl(9)-[histone H3] + 2 2-oxoglutarate + 2 O2 = N(6)-methyl-L-lysyl(9)-[histone H3] + 2 formaldehyde + 2 succinate + 2 CO2</text>
        <dbReference type="Rhea" id="RHEA:60200"/>
        <dbReference type="Rhea" id="RHEA-COMP:15538"/>
        <dbReference type="Rhea" id="RHEA-COMP:15542"/>
        <dbReference type="ChEBI" id="CHEBI:15379"/>
        <dbReference type="ChEBI" id="CHEBI:16526"/>
        <dbReference type="ChEBI" id="CHEBI:16810"/>
        <dbReference type="ChEBI" id="CHEBI:16842"/>
        <dbReference type="ChEBI" id="CHEBI:30031"/>
        <dbReference type="ChEBI" id="CHEBI:61929"/>
        <dbReference type="ChEBI" id="CHEBI:61961"/>
        <dbReference type="EC" id="1.14.11.66"/>
    </reaction>
</comment>
<keyword evidence="6" id="KW-0677">Repeat</keyword>
<dbReference type="Gene3D" id="3.10.330.70">
    <property type="match status" value="1"/>
</dbReference>
<dbReference type="Pfam" id="PF18104">
    <property type="entry name" value="Tudor_2"/>
    <property type="match status" value="2"/>
</dbReference>
<dbReference type="SUPFAM" id="SSF51197">
    <property type="entry name" value="Clavaminate synthase-like"/>
    <property type="match status" value="1"/>
</dbReference>
<comment type="cofactor">
    <cofactor evidence="1">
        <name>Fe(2+)</name>
        <dbReference type="ChEBI" id="CHEBI:29033"/>
    </cofactor>
</comment>
<evidence type="ECO:0000313" key="21">
    <source>
        <dbReference type="Ensembl" id="ENSTGUP00000024833.1"/>
    </source>
</evidence>
<feature type="compositionally biased region" description="Basic and acidic residues" evidence="17">
    <location>
        <begin position="534"/>
        <end position="548"/>
    </location>
</feature>
<dbReference type="Ensembl" id="ENSTGUT00000042456.1">
    <property type="protein sequence ID" value="ENSTGUP00000024833.1"/>
    <property type="gene ID" value="ENSTGUG00000007417.2"/>
</dbReference>
<dbReference type="GO" id="GO:0000785">
    <property type="term" value="C:chromatin"/>
    <property type="evidence" value="ECO:0007669"/>
    <property type="project" value="TreeGrafter"/>
</dbReference>
<dbReference type="SMART" id="SM00249">
    <property type="entry name" value="PHD"/>
    <property type="match status" value="2"/>
</dbReference>
<comment type="subcellular location">
    <subcellularLocation>
        <location evidence="2">Nucleus</location>
    </subcellularLocation>
</comment>
<proteinExistence type="inferred from homology"/>
<feature type="compositionally biased region" description="Acidic residues" evidence="17">
    <location>
        <begin position="572"/>
        <end position="590"/>
    </location>
</feature>
<dbReference type="PROSITE" id="PS51805">
    <property type="entry name" value="EPHD"/>
    <property type="match status" value="1"/>
</dbReference>
<dbReference type="FunFam" id="3.30.40.10:FF:000029">
    <property type="entry name" value="lysine-specific demethylase 4C isoform X1"/>
    <property type="match status" value="1"/>
</dbReference>
<dbReference type="Pfam" id="PF13832">
    <property type="entry name" value="zf-HC5HC2H_2"/>
    <property type="match status" value="1"/>
</dbReference>
<name>A0A674GPK5_TAEGU</name>
<evidence type="ECO:0000256" key="10">
    <source>
        <dbReference type="ARBA" id="ARBA00022964"/>
    </source>
</evidence>
<dbReference type="PANTHER" id="PTHR10694">
    <property type="entry name" value="LYSINE-SPECIFIC DEMETHYLASE"/>
    <property type="match status" value="1"/>
</dbReference>
<dbReference type="SUPFAM" id="SSF63748">
    <property type="entry name" value="Tudor/PWWP/MBT"/>
    <property type="match status" value="2"/>
</dbReference>
<dbReference type="FunFam" id="3.10.330.70:FF:000001">
    <property type="entry name" value="Putative lysine-specific demethylase 4a"/>
    <property type="match status" value="1"/>
</dbReference>
<keyword evidence="14" id="KW-0804">Transcription</keyword>
<keyword evidence="15" id="KW-0539">Nucleus</keyword>
<evidence type="ECO:0000256" key="3">
    <source>
        <dbReference type="ARBA" id="ARBA00009711"/>
    </source>
</evidence>
<dbReference type="SMART" id="SM00558">
    <property type="entry name" value="JmjC"/>
    <property type="match status" value="1"/>
</dbReference>
<dbReference type="InterPro" id="IPR002999">
    <property type="entry name" value="Tudor"/>
</dbReference>
<evidence type="ECO:0000313" key="22">
    <source>
        <dbReference type="Proteomes" id="UP000007754"/>
    </source>
</evidence>